<sequence length="51" mass="6057">MLARANKYIYRFLKAVSVADIKELSQWFLKKRDNIAVHPQNLNMKHTVQDI</sequence>
<name>A0A0E9WL25_ANGAN</name>
<dbReference type="EMBL" id="GBXM01017586">
    <property type="protein sequence ID" value="JAH90991.1"/>
    <property type="molecule type" value="Transcribed_RNA"/>
</dbReference>
<accession>A0A0E9WL25</accession>
<evidence type="ECO:0000313" key="1">
    <source>
        <dbReference type="EMBL" id="JAH90991.1"/>
    </source>
</evidence>
<protein>
    <submittedName>
        <fullName evidence="1">Uncharacterized protein</fullName>
    </submittedName>
</protein>
<organism evidence="1">
    <name type="scientific">Anguilla anguilla</name>
    <name type="common">European freshwater eel</name>
    <name type="synonym">Muraena anguilla</name>
    <dbReference type="NCBI Taxonomy" id="7936"/>
    <lineage>
        <taxon>Eukaryota</taxon>
        <taxon>Metazoa</taxon>
        <taxon>Chordata</taxon>
        <taxon>Craniata</taxon>
        <taxon>Vertebrata</taxon>
        <taxon>Euteleostomi</taxon>
        <taxon>Actinopterygii</taxon>
        <taxon>Neopterygii</taxon>
        <taxon>Teleostei</taxon>
        <taxon>Anguilliformes</taxon>
        <taxon>Anguillidae</taxon>
        <taxon>Anguilla</taxon>
    </lineage>
</organism>
<reference evidence="1" key="2">
    <citation type="journal article" date="2015" name="Fish Shellfish Immunol.">
        <title>Early steps in the European eel (Anguilla anguilla)-Vibrio vulnificus interaction in the gills: Role of the RtxA13 toxin.</title>
        <authorList>
            <person name="Callol A."/>
            <person name="Pajuelo D."/>
            <person name="Ebbesson L."/>
            <person name="Teles M."/>
            <person name="MacKenzie S."/>
            <person name="Amaro C."/>
        </authorList>
    </citation>
    <scope>NUCLEOTIDE SEQUENCE</scope>
</reference>
<dbReference type="AlphaFoldDB" id="A0A0E9WL25"/>
<reference evidence="1" key="1">
    <citation type="submission" date="2014-11" db="EMBL/GenBank/DDBJ databases">
        <authorList>
            <person name="Amaro Gonzalez C."/>
        </authorList>
    </citation>
    <scope>NUCLEOTIDE SEQUENCE</scope>
</reference>
<proteinExistence type="predicted"/>